<sequence length="155" mass="17583">MSSKITQQMWEEIAESPYLMLSLSRSNEHSEPMRAQLDKNANNCFWFYTTKDNRIASGGNAMAQFVSKDHKLFACISGNLIEEVSSTIIDKFWSKGVEAWYQDGKEDPSLKMMRFELLTAEIWTVEPSVTGMLKLATGVTIKASEMGEHENLAFK</sequence>
<dbReference type="Pfam" id="PF16242">
    <property type="entry name" value="Pyrid_ox_like"/>
    <property type="match status" value="1"/>
</dbReference>
<dbReference type="PANTHER" id="PTHR34818:SF1">
    <property type="entry name" value="PROTEIN BLI-3"/>
    <property type="match status" value="1"/>
</dbReference>
<dbReference type="Proteomes" id="UP000815846">
    <property type="component" value="Unassembled WGS sequence"/>
</dbReference>
<proteinExistence type="predicted"/>
<gene>
    <name evidence="2" type="ORF">CWS31_000615</name>
</gene>
<keyword evidence="3" id="KW-1185">Reference proteome</keyword>
<dbReference type="SUPFAM" id="SSF50475">
    <property type="entry name" value="FMN-binding split barrel"/>
    <property type="match status" value="1"/>
</dbReference>
<protein>
    <submittedName>
        <fullName evidence="2">General stress protein</fullName>
    </submittedName>
</protein>
<dbReference type="InterPro" id="IPR038725">
    <property type="entry name" value="YdaG_split_barrel_FMN-bd"/>
</dbReference>
<name>A0ABY3N0R0_9GAMM</name>
<comment type="caution">
    <text evidence="2">The sequence shown here is derived from an EMBL/GenBank/DDBJ whole genome shotgun (WGS) entry which is preliminary data.</text>
</comment>
<feature type="domain" description="General stress protein FMN-binding split barrel" evidence="1">
    <location>
        <begin position="7"/>
        <end position="133"/>
    </location>
</feature>
<dbReference type="InterPro" id="IPR012349">
    <property type="entry name" value="Split_barrel_FMN-bd"/>
</dbReference>
<accession>A0ABY3N0R0</accession>
<evidence type="ECO:0000313" key="3">
    <source>
        <dbReference type="Proteomes" id="UP000815846"/>
    </source>
</evidence>
<dbReference type="PANTHER" id="PTHR34818">
    <property type="entry name" value="PROTEIN BLI-3"/>
    <property type="match status" value="1"/>
</dbReference>
<evidence type="ECO:0000313" key="2">
    <source>
        <dbReference type="EMBL" id="TYK67078.1"/>
    </source>
</evidence>
<reference evidence="2 3" key="1">
    <citation type="submission" date="2019-08" db="EMBL/GenBank/DDBJ databases">
        <title>Microbe sample from Colwellia echini.</title>
        <authorList>
            <person name="Christiansen L."/>
            <person name="Pathiraja D."/>
            <person name="Schultz-Johansen M."/>
            <person name="Choi I.-G."/>
            <person name="Stougaard P."/>
        </authorList>
    </citation>
    <scope>NUCLEOTIDE SEQUENCE [LARGE SCALE GENOMIC DNA]</scope>
    <source>
        <strain evidence="2 3">A3</strain>
    </source>
</reference>
<dbReference type="RefSeq" id="WP_101343228.1">
    <property type="nucleotide sequence ID" value="NZ_PJAI02000001.1"/>
</dbReference>
<dbReference type="Gene3D" id="2.30.110.10">
    <property type="entry name" value="Electron Transport, Fmn-binding Protein, Chain A"/>
    <property type="match status" value="1"/>
</dbReference>
<evidence type="ECO:0000259" key="1">
    <source>
        <dbReference type="Pfam" id="PF16242"/>
    </source>
</evidence>
<organism evidence="2 3">
    <name type="scientific">Colwellia echini</name>
    <dbReference type="NCBI Taxonomy" id="1982103"/>
    <lineage>
        <taxon>Bacteria</taxon>
        <taxon>Pseudomonadati</taxon>
        <taxon>Pseudomonadota</taxon>
        <taxon>Gammaproteobacteria</taxon>
        <taxon>Alteromonadales</taxon>
        <taxon>Colwelliaceae</taxon>
        <taxon>Colwellia</taxon>
    </lineage>
</organism>
<dbReference type="InterPro" id="IPR052917">
    <property type="entry name" value="Stress-Dev_Protein"/>
</dbReference>
<dbReference type="EMBL" id="PJAI02000001">
    <property type="protein sequence ID" value="TYK67078.1"/>
    <property type="molecule type" value="Genomic_DNA"/>
</dbReference>